<organism evidence="1 2">
    <name type="scientific">Coniosporium uncinatum</name>
    <dbReference type="NCBI Taxonomy" id="93489"/>
    <lineage>
        <taxon>Eukaryota</taxon>
        <taxon>Fungi</taxon>
        <taxon>Dikarya</taxon>
        <taxon>Ascomycota</taxon>
        <taxon>Pezizomycotina</taxon>
        <taxon>Dothideomycetes</taxon>
        <taxon>Dothideomycetes incertae sedis</taxon>
        <taxon>Coniosporium</taxon>
    </lineage>
</organism>
<gene>
    <name evidence="1" type="ORF">LTS18_004877</name>
</gene>
<reference evidence="1" key="1">
    <citation type="submission" date="2024-09" db="EMBL/GenBank/DDBJ databases">
        <title>Black Yeasts Isolated from many extreme environments.</title>
        <authorList>
            <person name="Coleine C."/>
            <person name="Stajich J.E."/>
            <person name="Selbmann L."/>
        </authorList>
    </citation>
    <scope>NUCLEOTIDE SEQUENCE</scope>
    <source>
        <strain evidence="1">CCFEE 5737</strain>
    </source>
</reference>
<accession>A0ACC3DCJ2</accession>
<name>A0ACC3DCJ2_9PEZI</name>
<sequence>MAVMSPLLSFFMLATTAIAGSVTYDWDIGWTTAAPDGFSRPVIGINGQWPIPVLECNVGDTVIVNVKNSLGNQTTGIHFHGVTQNGTPQMDGTSMVAQCPIPPDASFTQTFQSLPAGTHWYHSHSKAQYPDGLRAPMIVHDPTYEDPLNVEEQFVLTVSDWYHEQTPYIIHKMLTTSFGPQPRGDASLMNDKQSDAFNVQAGKKYLFRMISMSAFSAHDIAFEDHDMQITALDGIPCEPYTISALTIAAGQRYDVVITAKSDPSQNYAIYSKMVGTRLSNTGVLSYDSKYGDVERPSRGPSVSLDDLSIKPKDGQSIIGPVDHRIYMEVKYSDTPIAGRRIGMNKPYLSQEVPSLYTALTTGEDAMNEKVYGEATNPTVIKSNSVVEIVPPIPSRRTRLRRLPRRRVDPPPVPMKRDTIATVPNGHLVLRFRADNPGVWLLHCHMEWHVEAGMLATLIEAPDKLQQSGLAIPQRHLDICHQQGIKTEGNCGGNTEDHLDMSECHAEPDLEDTLGALVEPPEYAPSWRSGRFARPVGHWR</sequence>
<evidence type="ECO:0000313" key="1">
    <source>
        <dbReference type="EMBL" id="KAK3065246.1"/>
    </source>
</evidence>
<evidence type="ECO:0000313" key="2">
    <source>
        <dbReference type="Proteomes" id="UP001186974"/>
    </source>
</evidence>
<keyword evidence="2" id="KW-1185">Reference proteome</keyword>
<comment type="caution">
    <text evidence="1">The sequence shown here is derived from an EMBL/GenBank/DDBJ whole genome shotgun (WGS) entry which is preliminary data.</text>
</comment>
<proteinExistence type="predicted"/>
<dbReference type="EMBL" id="JAWDJW010006345">
    <property type="protein sequence ID" value="KAK3065246.1"/>
    <property type="molecule type" value="Genomic_DNA"/>
</dbReference>
<protein>
    <submittedName>
        <fullName evidence="1">Uncharacterized protein</fullName>
    </submittedName>
</protein>
<dbReference type="Proteomes" id="UP001186974">
    <property type="component" value="Unassembled WGS sequence"/>
</dbReference>